<evidence type="ECO:0000313" key="3">
    <source>
        <dbReference type="Proteomes" id="UP000275137"/>
    </source>
</evidence>
<keyword evidence="1" id="KW-0812">Transmembrane</keyword>
<dbReference type="Proteomes" id="UP000275137">
    <property type="component" value="Unassembled WGS sequence"/>
</dbReference>
<dbReference type="Pfam" id="PF11391">
    <property type="entry name" value="DUF2798"/>
    <property type="match status" value="1"/>
</dbReference>
<keyword evidence="3" id="KW-1185">Reference proteome</keyword>
<dbReference type="AlphaFoldDB" id="A0A3N0V2L6"/>
<proteinExistence type="predicted"/>
<evidence type="ECO:0000313" key="2">
    <source>
        <dbReference type="EMBL" id="ROH87019.1"/>
    </source>
</evidence>
<name>A0A3N0V2L6_9PROT</name>
<feature type="transmembrane region" description="Helical" evidence="1">
    <location>
        <begin position="12"/>
        <end position="31"/>
    </location>
</feature>
<dbReference type="EMBL" id="RJVP01000002">
    <property type="protein sequence ID" value="ROH87019.1"/>
    <property type="molecule type" value="Genomic_DNA"/>
</dbReference>
<keyword evidence="1" id="KW-0472">Membrane</keyword>
<protein>
    <submittedName>
        <fullName evidence="2">DUF2798 domain-containing protein</fullName>
    </submittedName>
</protein>
<accession>A0A3N0V2L6</accession>
<dbReference type="RefSeq" id="WP_123236826.1">
    <property type="nucleotide sequence ID" value="NZ_RJVP01000002.1"/>
</dbReference>
<feature type="transmembrane region" description="Helical" evidence="1">
    <location>
        <begin position="43"/>
        <end position="65"/>
    </location>
</feature>
<reference evidence="2 3" key="1">
    <citation type="submission" date="2018-10" db="EMBL/GenBank/DDBJ databases">
        <authorList>
            <person name="Chen W.-M."/>
        </authorList>
    </citation>
    <scope>NUCLEOTIDE SEQUENCE [LARGE SCALE GENOMIC DNA]</scope>
    <source>
        <strain evidence="2 3">H-5</strain>
    </source>
</reference>
<comment type="caution">
    <text evidence="2">The sequence shown here is derived from an EMBL/GenBank/DDBJ whole genome shotgun (WGS) entry which is preliminary data.</text>
</comment>
<gene>
    <name evidence="2" type="ORF">ED236_04830</name>
</gene>
<sequence length="80" mass="8789">MRIPARFHRMVYAVVMSVSMSLIVSAVLTWLHLPTGVAFVPQWLAAFVTACPVVFVSILVVSPWVERVVALLVQPGSPSR</sequence>
<keyword evidence="1" id="KW-1133">Transmembrane helix</keyword>
<organism evidence="2 3">
    <name type="scientific">Pseudomethylobacillus aquaticus</name>
    <dbReference type="NCBI Taxonomy" id="2676064"/>
    <lineage>
        <taxon>Bacteria</taxon>
        <taxon>Pseudomonadati</taxon>
        <taxon>Pseudomonadota</taxon>
        <taxon>Betaproteobacteria</taxon>
        <taxon>Nitrosomonadales</taxon>
        <taxon>Methylophilaceae</taxon>
        <taxon>Pseudomethylobacillus</taxon>
    </lineage>
</organism>
<dbReference type="InterPro" id="IPR021529">
    <property type="entry name" value="DUF2798"/>
</dbReference>
<evidence type="ECO:0000256" key="1">
    <source>
        <dbReference type="SAM" id="Phobius"/>
    </source>
</evidence>